<keyword evidence="1 2" id="KW-0732">Signal</keyword>
<reference evidence="5" key="1">
    <citation type="journal article" date="2019" name="Int. J. Syst. Evol. Microbiol.">
        <title>The Global Catalogue of Microorganisms (GCM) 10K type strain sequencing project: providing services to taxonomists for standard genome sequencing and annotation.</title>
        <authorList>
            <consortium name="The Broad Institute Genomics Platform"/>
            <consortium name="The Broad Institute Genome Sequencing Center for Infectious Disease"/>
            <person name="Wu L."/>
            <person name="Ma J."/>
        </authorList>
    </citation>
    <scope>NUCLEOTIDE SEQUENCE [LARGE SCALE GENOMIC DNA]</scope>
    <source>
        <strain evidence="5">CECT 7184</strain>
    </source>
</reference>
<keyword evidence="4" id="KW-0645">Protease</keyword>
<keyword evidence="4" id="KW-0378">Hydrolase</keyword>
<proteinExistence type="predicted"/>
<dbReference type="Pfam" id="PF13574">
    <property type="entry name" value="Reprolysin_2"/>
    <property type="match status" value="1"/>
</dbReference>
<name>A0ABT8CXH0_9FLAO</name>
<dbReference type="SUPFAM" id="SSF55486">
    <property type="entry name" value="Metalloproteases ('zincins'), catalytic domain"/>
    <property type="match status" value="1"/>
</dbReference>
<dbReference type="Proteomes" id="UP001242368">
    <property type="component" value="Unassembled WGS sequence"/>
</dbReference>
<evidence type="ECO:0000313" key="4">
    <source>
        <dbReference type="EMBL" id="MDN3708426.1"/>
    </source>
</evidence>
<dbReference type="RefSeq" id="WP_290364292.1">
    <property type="nucleotide sequence ID" value="NZ_JAUFQU010000001.1"/>
</dbReference>
<feature type="domain" description="Secretion system C-terminal sorting" evidence="3">
    <location>
        <begin position="684"/>
        <end position="758"/>
    </location>
</feature>
<evidence type="ECO:0000256" key="2">
    <source>
        <dbReference type="SAM" id="SignalP"/>
    </source>
</evidence>
<keyword evidence="4" id="KW-0482">Metalloprotease</keyword>
<evidence type="ECO:0000313" key="5">
    <source>
        <dbReference type="Proteomes" id="UP001242368"/>
    </source>
</evidence>
<protein>
    <submittedName>
        <fullName evidence="4">Zinc-dependent metalloprotease family protein</fullName>
    </submittedName>
</protein>
<accession>A0ABT8CXH0</accession>
<comment type="caution">
    <text evidence="4">The sequence shown here is derived from an EMBL/GenBank/DDBJ whole genome shotgun (WGS) entry which is preliminary data.</text>
</comment>
<feature type="signal peptide" evidence="2">
    <location>
        <begin position="1"/>
        <end position="21"/>
    </location>
</feature>
<sequence length="760" mass="83626">MNFKMLFGLVLLLFNVFISTAQNNFWTKTDKLKDRDIPLMDRTHFPDQFQLYAVNYTALKEKLLTAPDEFTQNASDVIIKLPNAEGDLVDYKVYSSPVMEKELQDKYPEIKTYKAIEAKTAQATVRISVTPDFGMHIMGSDVKGTTFYVDTYTKDFQNYIQYKRKDIGADLSEFSCLVSENTAPQYETNSVMDTQSNDNKFRSYRLAMACTVEFAGFHIAAAGQTNGTDTQKKQAVLSAMIVTVNRLNSIYERDMSVRLTLVANNDAIIFVSSDNFNNNNPNILIDQSQQVIDAAITNSNYDIGHTVSTGAGGLAGLGVICITGSKAQGVTGQSNPVGDPFDIDYVAHEVGHQFGAEHTFNSNTGSCNGNRSFTASAEPGSGSTIMAYAGLCGDHNLQNNSDAYFHYYSISEMTARVKATSCAAIISSSNPTPVVDAGNNYTIPYGTPFKLTATGTDSNNPNSLTYGWEQTDTQWSTQPPTANNTTGPNFRSFTPTSSPVRYFPAYATVLAGSSSANGVVSTQWERLPMVPRTMNFGVSLRDNNTINGGQVSQDNMKVTFANTGPFLITYPNNLTNTPTEEWQQNQTYTVTWNVAGTTGNGINTSNVNISFSLDNGQTFIPLVENTPNDGSQTVTLPPVEFTSNNAYVKIEPVGNIYYTLSKKMTIIGDGVSSNDQFEFDNFRLYPNPSSDVVNIHFDLSTMTNIVFELYDLNGRLVYKDVLNNSNNVAYSLPMNQFSSGMYLLKINDGNHSVVKKIVRK</sequence>
<evidence type="ECO:0000256" key="1">
    <source>
        <dbReference type="ARBA" id="ARBA00022729"/>
    </source>
</evidence>
<dbReference type="InterPro" id="IPR024079">
    <property type="entry name" value="MetalloPept_cat_dom_sf"/>
</dbReference>
<dbReference type="Gene3D" id="3.40.390.10">
    <property type="entry name" value="Collagenase (Catalytic Domain)"/>
    <property type="match status" value="1"/>
</dbReference>
<dbReference type="GO" id="GO:0008237">
    <property type="term" value="F:metallopeptidase activity"/>
    <property type="evidence" value="ECO:0007669"/>
    <property type="project" value="UniProtKB-KW"/>
</dbReference>
<dbReference type="Pfam" id="PF18962">
    <property type="entry name" value="Por_Secre_tail"/>
    <property type="match status" value="1"/>
</dbReference>
<evidence type="ECO:0000259" key="3">
    <source>
        <dbReference type="Pfam" id="PF18962"/>
    </source>
</evidence>
<organism evidence="4 5">
    <name type="scientific">Paenimyroides ceti</name>
    <dbReference type="NCBI Taxonomy" id="395087"/>
    <lineage>
        <taxon>Bacteria</taxon>
        <taxon>Pseudomonadati</taxon>
        <taxon>Bacteroidota</taxon>
        <taxon>Flavobacteriia</taxon>
        <taxon>Flavobacteriales</taxon>
        <taxon>Flavobacteriaceae</taxon>
        <taxon>Paenimyroides</taxon>
    </lineage>
</organism>
<feature type="chain" id="PRO_5046627390" evidence="2">
    <location>
        <begin position="22"/>
        <end position="760"/>
    </location>
</feature>
<keyword evidence="5" id="KW-1185">Reference proteome</keyword>
<dbReference type="EMBL" id="JAUFQU010000001">
    <property type="protein sequence ID" value="MDN3708426.1"/>
    <property type="molecule type" value="Genomic_DNA"/>
</dbReference>
<dbReference type="NCBIfam" id="TIGR04183">
    <property type="entry name" value="Por_Secre_tail"/>
    <property type="match status" value="1"/>
</dbReference>
<dbReference type="InterPro" id="IPR026444">
    <property type="entry name" value="Secre_tail"/>
</dbReference>
<gene>
    <name evidence="4" type="ORF">QW060_15095</name>
</gene>